<evidence type="ECO:0000259" key="1">
    <source>
        <dbReference type="PROSITE" id="PS51186"/>
    </source>
</evidence>
<keyword evidence="2" id="KW-0012">Acyltransferase</keyword>
<dbReference type="CDD" id="cd04301">
    <property type="entry name" value="NAT_SF"/>
    <property type="match status" value="1"/>
</dbReference>
<name>A0AAJ1F7K6_9HYPH</name>
<dbReference type="Gene3D" id="3.40.630.30">
    <property type="match status" value="1"/>
</dbReference>
<dbReference type="SUPFAM" id="SSF55729">
    <property type="entry name" value="Acyl-CoA N-acyltransferases (Nat)"/>
    <property type="match status" value="1"/>
</dbReference>
<dbReference type="InterPro" id="IPR000182">
    <property type="entry name" value="GNAT_dom"/>
</dbReference>
<evidence type="ECO:0000313" key="2">
    <source>
        <dbReference type="EMBL" id="MCO5957068.1"/>
    </source>
</evidence>
<sequence>MRELTLKEIPSGSDLRAALMAAGLPIDDLDEPGRLYFECRNPDGVLIGFSGLEKCGPDLLLRSVVILPEFRSRKHGRELVLATIAQPPSSAGIYLATTTAAAFFELLGFEAVTRDRVPEPVLSTHQLSGLCPASATIMRLNRPPT</sequence>
<gene>
    <name evidence="2" type="ORF">NBH21_09830</name>
</gene>
<dbReference type="Pfam" id="PF13508">
    <property type="entry name" value="Acetyltransf_7"/>
    <property type="match status" value="1"/>
</dbReference>
<feature type="domain" description="N-acetyltransferase" evidence="1">
    <location>
        <begin position="1"/>
        <end position="143"/>
    </location>
</feature>
<organism evidence="2 3">
    <name type="scientific">Ciceribacter sichuanensis</name>
    <dbReference type="NCBI Taxonomy" id="2949647"/>
    <lineage>
        <taxon>Bacteria</taxon>
        <taxon>Pseudomonadati</taxon>
        <taxon>Pseudomonadota</taxon>
        <taxon>Alphaproteobacteria</taxon>
        <taxon>Hyphomicrobiales</taxon>
        <taxon>Rhizobiaceae</taxon>
        <taxon>Ciceribacter</taxon>
    </lineage>
</organism>
<reference evidence="2" key="1">
    <citation type="submission" date="2022-06" db="EMBL/GenBank/DDBJ databases">
        <authorList>
            <person name="Sun Q."/>
        </authorList>
    </citation>
    <scope>NUCLEOTIDE SEQUENCE</scope>
    <source>
        <strain evidence="2">S101</strain>
    </source>
</reference>
<dbReference type="AlphaFoldDB" id="A0AAJ1F7K6"/>
<keyword evidence="2" id="KW-0808">Transferase</keyword>
<dbReference type="InterPro" id="IPR016181">
    <property type="entry name" value="Acyl_CoA_acyltransferase"/>
</dbReference>
<accession>A0AAJ1F7K6</accession>
<dbReference type="EC" id="2.3.1.-" evidence="2"/>
<dbReference type="Proteomes" id="UP001155380">
    <property type="component" value="Unassembled WGS sequence"/>
</dbReference>
<proteinExistence type="predicted"/>
<dbReference type="EMBL" id="JAMXLX010000002">
    <property type="protein sequence ID" value="MCO5957068.1"/>
    <property type="molecule type" value="Genomic_DNA"/>
</dbReference>
<protein>
    <submittedName>
        <fullName evidence="2">GNAT family N-acetyltransferase</fullName>
        <ecNumber evidence="2">2.3.1.-</ecNumber>
    </submittedName>
</protein>
<dbReference type="PROSITE" id="PS51186">
    <property type="entry name" value="GNAT"/>
    <property type="match status" value="1"/>
</dbReference>
<evidence type="ECO:0000313" key="3">
    <source>
        <dbReference type="Proteomes" id="UP001155380"/>
    </source>
</evidence>
<comment type="caution">
    <text evidence="2">The sequence shown here is derived from an EMBL/GenBank/DDBJ whole genome shotgun (WGS) entry which is preliminary data.</text>
</comment>
<dbReference type="RefSeq" id="WP_250915674.1">
    <property type="nucleotide sequence ID" value="NZ_JAMXLX010000002.1"/>
</dbReference>
<dbReference type="GO" id="GO:0016747">
    <property type="term" value="F:acyltransferase activity, transferring groups other than amino-acyl groups"/>
    <property type="evidence" value="ECO:0007669"/>
    <property type="project" value="InterPro"/>
</dbReference>